<sequence length="465" mass="54126">FFLCKNLSLNLENFDVQFQLPFEPQNFLFHQIYFLFFFFQFSDLVSEYFNLVFLLQDALVHHLRYPGDVLLDFLYVEFFSDFQAHFCQFEVDSPLEVLNVFLVVEFVDFLLHFLQNCQIPDFVDFFQKTEVQNLAPVLNELLQHCLYPQRLPLCLKALDFCFVCAFLLQFQVLQFVLPEFDRHVGLLFVFAEQFLVLILQLKLFLLFILKVLVLKLLLDVKLDQTQLQVLQLVDDVRGVHKGIYPVDFLYLVNLLELLEAFLYLLQLLLVVVDADPGQVDRLGELLVLYLQKLDVLAQLLQRDLQLMLLSQQLVLGLQKLHLVGFDVVQRLLFNVGQLLLVDHVVENKPLLGGDLHRNRVPGNLGFRLHPQRGLQATRNGLLAKVDAIQLADRAAGMADLYTVVHQVLEGRRRNSRGFHSFIGIICHLLHRTKPGVARSQFSKRRRSFILVQILPLHFCKLVRNL</sequence>
<accession>A0A146JY24</accession>
<protein>
    <submittedName>
        <fullName evidence="2">Uncharacterized protein</fullName>
    </submittedName>
</protein>
<keyword evidence="1" id="KW-1133">Transmembrane helix</keyword>
<dbReference type="EMBL" id="GDID01006956">
    <property type="protein sequence ID" value="JAP89650.1"/>
    <property type="molecule type" value="Transcribed_RNA"/>
</dbReference>
<evidence type="ECO:0000256" key="1">
    <source>
        <dbReference type="SAM" id="Phobius"/>
    </source>
</evidence>
<evidence type="ECO:0000313" key="2">
    <source>
        <dbReference type="EMBL" id="JAP89650.1"/>
    </source>
</evidence>
<feature type="transmembrane region" description="Helical" evidence="1">
    <location>
        <begin position="197"/>
        <end position="218"/>
    </location>
</feature>
<keyword evidence="1" id="KW-0472">Membrane</keyword>
<organism evidence="2">
    <name type="scientific">Trepomonas sp. PC1</name>
    <dbReference type="NCBI Taxonomy" id="1076344"/>
    <lineage>
        <taxon>Eukaryota</taxon>
        <taxon>Metamonada</taxon>
        <taxon>Diplomonadida</taxon>
        <taxon>Hexamitidae</taxon>
        <taxon>Hexamitinae</taxon>
        <taxon>Trepomonas</taxon>
    </lineage>
</organism>
<feature type="non-terminal residue" evidence="2">
    <location>
        <position position="1"/>
    </location>
</feature>
<reference evidence="2" key="1">
    <citation type="submission" date="2015-07" db="EMBL/GenBank/DDBJ databases">
        <title>Adaptation to a free-living lifestyle via gene acquisitions in the diplomonad Trepomonas sp. PC1.</title>
        <authorList>
            <person name="Xu F."/>
            <person name="Jerlstrom-Hultqvist J."/>
            <person name="Kolisko M."/>
            <person name="Simpson A.G.B."/>
            <person name="Roger A.J."/>
            <person name="Svard S.G."/>
            <person name="Andersson J.O."/>
        </authorList>
    </citation>
    <scope>NUCLEOTIDE SEQUENCE</scope>
    <source>
        <strain evidence="2">PC1</strain>
    </source>
</reference>
<feature type="transmembrane region" description="Helical" evidence="1">
    <location>
        <begin position="248"/>
        <end position="272"/>
    </location>
</feature>
<proteinExistence type="predicted"/>
<name>A0A146JY24_9EUKA</name>
<feature type="non-terminal residue" evidence="2">
    <location>
        <position position="465"/>
    </location>
</feature>
<dbReference type="AlphaFoldDB" id="A0A146JY24"/>
<keyword evidence="1" id="KW-0812">Transmembrane</keyword>
<gene>
    <name evidence="2" type="ORF">TPC1_30855</name>
</gene>